<keyword evidence="3" id="KW-0804">Transcription</keyword>
<dbReference type="PROSITE" id="PS00356">
    <property type="entry name" value="HTH_LACI_1"/>
    <property type="match status" value="1"/>
</dbReference>
<keyword evidence="1" id="KW-0805">Transcription regulation</keyword>
<dbReference type="Pfam" id="PF13377">
    <property type="entry name" value="Peripla_BP_3"/>
    <property type="match status" value="1"/>
</dbReference>
<dbReference type="CDD" id="cd06267">
    <property type="entry name" value="PBP1_LacI_sugar_binding-like"/>
    <property type="match status" value="1"/>
</dbReference>
<dbReference type="InterPro" id="IPR000843">
    <property type="entry name" value="HTH_LacI"/>
</dbReference>
<dbReference type="OrthoDB" id="2854648at2"/>
<evidence type="ECO:0000256" key="2">
    <source>
        <dbReference type="ARBA" id="ARBA00023125"/>
    </source>
</evidence>
<dbReference type="EMBL" id="WHZY01000010">
    <property type="protein sequence ID" value="NEG78756.1"/>
    <property type="molecule type" value="Genomic_DNA"/>
</dbReference>
<dbReference type="AlphaFoldDB" id="A0A7K3TIM3"/>
<comment type="caution">
    <text evidence="5">The sequence shown here is derived from an EMBL/GenBank/DDBJ whole genome shotgun (WGS) entry which is preliminary data.</text>
</comment>
<accession>A0A7K3TIM3</accession>
<evidence type="ECO:0000259" key="4">
    <source>
        <dbReference type="PROSITE" id="PS50932"/>
    </source>
</evidence>
<protein>
    <submittedName>
        <fullName evidence="5">LacI family DNA-binding transcriptional regulator</fullName>
    </submittedName>
</protein>
<evidence type="ECO:0000313" key="5">
    <source>
        <dbReference type="EMBL" id="NEG78756.1"/>
    </source>
</evidence>
<dbReference type="SMART" id="SM00354">
    <property type="entry name" value="HTH_LACI"/>
    <property type="match status" value="1"/>
</dbReference>
<evidence type="ECO:0000313" key="6">
    <source>
        <dbReference type="Proteomes" id="UP000469763"/>
    </source>
</evidence>
<dbReference type="InterPro" id="IPR028082">
    <property type="entry name" value="Peripla_BP_I"/>
</dbReference>
<dbReference type="Gene3D" id="3.40.50.2300">
    <property type="match status" value="2"/>
</dbReference>
<organism evidence="5 6">
    <name type="scientific">Bifidobacterium avesanii</name>
    <dbReference type="NCBI Taxonomy" id="1798157"/>
    <lineage>
        <taxon>Bacteria</taxon>
        <taxon>Bacillati</taxon>
        <taxon>Actinomycetota</taxon>
        <taxon>Actinomycetes</taxon>
        <taxon>Bifidobacteriales</taxon>
        <taxon>Bifidobacteriaceae</taxon>
        <taxon>Bifidobacterium</taxon>
    </lineage>
</organism>
<dbReference type="InterPro" id="IPR010982">
    <property type="entry name" value="Lambda_DNA-bd_dom_sf"/>
</dbReference>
<dbReference type="GO" id="GO:0003700">
    <property type="term" value="F:DNA-binding transcription factor activity"/>
    <property type="evidence" value="ECO:0007669"/>
    <property type="project" value="TreeGrafter"/>
</dbReference>
<dbReference type="PANTHER" id="PTHR30146:SF153">
    <property type="entry name" value="LACTOSE OPERON REPRESSOR"/>
    <property type="match status" value="1"/>
</dbReference>
<dbReference type="PANTHER" id="PTHR30146">
    <property type="entry name" value="LACI-RELATED TRANSCRIPTIONAL REPRESSOR"/>
    <property type="match status" value="1"/>
</dbReference>
<dbReference type="Pfam" id="PF00356">
    <property type="entry name" value="LacI"/>
    <property type="match status" value="1"/>
</dbReference>
<dbReference type="PROSITE" id="PS50932">
    <property type="entry name" value="HTH_LACI_2"/>
    <property type="match status" value="1"/>
</dbReference>
<dbReference type="InterPro" id="IPR046335">
    <property type="entry name" value="LacI/GalR-like_sensor"/>
</dbReference>
<keyword evidence="6" id="KW-1185">Reference proteome</keyword>
<dbReference type="GO" id="GO:0000976">
    <property type="term" value="F:transcription cis-regulatory region binding"/>
    <property type="evidence" value="ECO:0007669"/>
    <property type="project" value="TreeGrafter"/>
</dbReference>
<dbReference type="Gene3D" id="1.10.260.40">
    <property type="entry name" value="lambda repressor-like DNA-binding domains"/>
    <property type="match status" value="1"/>
</dbReference>
<dbReference type="CDD" id="cd01392">
    <property type="entry name" value="HTH_LacI"/>
    <property type="match status" value="1"/>
</dbReference>
<name>A0A7K3TIM3_9BIFI</name>
<evidence type="ECO:0000256" key="1">
    <source>
        <dbReference type="ARBA" id="ARBA00023015"/>
    </source>
</evidence>
<evidence type="ECO:0000256" key="3">
    <source>
        <dbReference type="ARBA" id="ARBA00023163"/>
    </source>
</evidence>
<dbReference type="SUPFAM" id="SSF53822">
    <property type="entry name" value="Periplasmic binding protein-like I"/>
    <property type="match status" value="1"/>
</dbReference>
<proteinExistence type="predicted"/>
<keyword evidence="2 5" id="KW-0238">DNA-binding</keyword>
<sequence>MHRPFQCACGRNTMVTMKDVAREANVTTATVSYVLNGTGSVGAGTRARVLDAAKRLNYTKNLAAMKLRSGKNGIIGLALYDVGMPYAAELSKTASIEALRHGLQLLVQQTSSSKAEERSIIETITNQFCDGMIMMAGALPSEEIHTLSRGKPVVLIDDHSPDSPLDSIFTPCREGAKTAISRLIAEGRRNIVMLGVHATTFPLDEQSTRATVRYTLGYRDAMEEAGLTVAPDNFVICGWTSREAYEATARLLETGRRFDGVFCMSDSMAIGALSALNDHGVRVPEEVSLIGFDGIDEGNYTTPKLTTVATDTRQLAGTAVTMLLDRIERPDSGKPPQRVTIGHRLIERGTTLPV</sequence>
<reference evidence="5 6" key="1">
    <citation type="submission" date="2019-10" db="EMBL/GenBank/DDBJ databases">
        <title>Bifidobacterium from non-human primates.</title>
        <authorList>
            <person name="Modesto M."/>
        </authorList>
    </citation>
    <scope>NUCLEOTIDE SEQUENCE [LARGE SCALE GENOMIC DNA]</scope>
    <source>
        <strain evidence="5 6">TREC</strain>
    </source>
</reference>
<dbReference type="Proteomes" id="UP000469763">
    <property type="component" value="Unassembled WGS sequence"/>
</dbReference>
<gene>
    <name evidence="5" type="ORF">GFD22_07205</name>
</gene>
<feature type="domain" description="HTH lacI-type" evidence="4">
    <location>
        <begin position="15"/>
        <end position="69"/>
    </location>
</feature>
<dbReference type="SUPFAM" id="SSF47413">
    <property type="entry name" value="lambda repressor-like DNA-binding domains"/>
    <property type="match status" value="1"/>
</dbReference>